<dbReference type="EMBL" id="PVTE01000015">
    <property type="protein sequence ID" value="PRY35017.1"/>
    <property type="molecule type" value="Genomic_DNA"/>
</dbReference>
<evidence type="ECO:0000313" key="1">
    <source>
        <dbReference type="EMBL" id="PRY35017.1"/>
    </source>
</evidence>
<reference evidence="1 2" key="1">
    <citation type="submission" date="2018-03" db="EMBL/GenBank/DDBJ databases">
        <title>Genomic Encyclopedia of Archaeal and Bacterial Type Strains, Phase II (KMG-II): from individual species to whole genera.</title>
        <authorList>
            <person name="Goeker M."/>
        </authorList>
    </citation>
    <scope>NUCLEOTIDE SEQUENCE [LARGE SCALE GENOMIC DNA]</scope>
    <source>
        <strain evidence="1 2">DSM 28354</strain>
    </source>
</reference>
<name>A0A2T0SNM4_9BACT</name>
<protein>
    <submittedName>
        <fullName evidence="1">Uncharacterized protein</fullName>
    </submittedName>
</protein>
<gene>
    <name evidence="1" type="ORF">CLV58_115100</name>
</gene>
<dbReference type="Proteomes" id="UP000238375">
    <property type="component" value="Unassembled WGS sequence"/>
</dbReference>
<accession>A0A2T0SNM4</accession>
<dbReference type="AlphaFoldDB" id="A0A2T0SNM4"/>
<evidence type="ECO:0000313" key="2">
    <source>
        <dbReference type="Proteomes" id="UP000238375"/>
    </source>
</evidence>
<keyword evidence="2" id="KW-1185">Reference proteome</keyword>
<sequence>MVGNGATGSQKGKVNQLFPSSGKRLRYDWVVNTVGRCRISAMKNHKSLNKELFNSEFTPLSINYNEQTTLPCMYV</sequence>
<proteinExistence type="predicted"/>
<organism evidence="1 2">
    <name type="scientific">Spirosoma oryzae</name>
    <dbReference type="NCBI Taxonomy" id="1469603"/>
    <lineage>
        <taxon>Bacteria</taxon>
        <taxon>Pseudomonadati</taxon>
        <taxon>Bacteroidota</taxon>
        <taxon>Cytophagia</taxon>
        <taxon>Cytophagales</taxon>
        <taxon>Cytophagaceae</taxon>
        <taxon>Spirosoma</taxon>
    </lineage>
</organism>
<comment type="caution">
    <text evidence="1">The sequence shown here is derived from an EMBL/GenBank/DDBJ whole genome shotgun (WGS) entry which is preliminary data.</text>
</comment>